<dbReference type="GO" id="GO:0005886">
    <property type="term" value="C:plasma membrane"/>
    <property type="evidence" value="ECO:0007669"/>
    <property type="project" value="UniProtKB-SubCell"/>
</dbReference>
<dbReference type="Proteomes" id="UP000001551">
    <property type="component" value="Chromosome"/>
</dbReference>
<feature type="transmembrane region" description="Helical" evidence="1">
    <location>
        <begin position="152"/>
        <end position="173"/>
    </location>
</feature>
<gene>
    <name evidence="2" type="ordered locus">Ethha_0557</name>
</gene>
<evidence type="ECO:0000256" key="1">
    <source>
        <dbReference type="SAM" id="Phobius"/>
    </source>
</evidence>
<keyword evidence="1" id="KW-0472">Membrane</keyword>
<dbReference type="STRING" id="663278.Ethha_0557"/>
<keyword evidence="1" id="KW-1133">Transmembrane helix</keyword>
<feature type="transmembrane region" description="Helical" evidence="1">
    <location>
        <begin position="59"/>
        <end position="85"/>
    </location>
</feature>
<name>E6U9E3_ETHHY</name>
<proteinExistence type="predicted"/>
<keyword evidence="1" id="KW-0812">Transmembrane</keyword>
<evidence type="ECO:0000313" key="3">
    <source>
        <dbReference type="Proteomes" id="UP000001551"/>
    </source>
</evidence>
<sequence>MKSIMTVTLKEAIRKKTFLVMGIITVLYLIFWVAILNYFQNAHLSSRSVDFKPLASIMLTQTVLQFSSMIMCLLTIVLGAGAVSSELETGMIHAMLSRPLGRAEYILGKFFGLAILISAYATGLMAAILIIGRAYSLDTIIALSFPQIVQSWLIYICVPLAVLCVTLYGSISLKTVPNGLLMIFVYILGNIGGIVEMIGNYINSKVINSVGILISLISPFHTLYASAERVLLPSSGIAGELVRGAGGLTGSGQPASVVMYLYIAFYAIGFLLISIRKFRKLDIT</sequence>
<evidence type="ECO:0000313" key="2">
    <source>
        <dbReference type="EMBL" id="ADU26134.1"/>
    </source>
</evidence>
<keyword evidence="3" id="KW-1185">Reference proteome</keyword>
<dbReference type="EMBL" id="CP002400">
    <property type="protein sequence ID" value="ADU26134.1"/>
    <property type="molecule type" value="Genomic_DNA"/>
</dbReference>
<feature type="transmembrane region" description="Helical" evidence="1">
    <location>
        <begin position="257"/>
        <end position="275"/>
    </location>
</feature>
<feature type="transmembrane region" description="Helical" evidence="1">
    <location>
        <begin position="105"/>
        <end position="131"/>
    </location>
</feature>
<dbReference type="KEGG" id="eha:Ethha_0557"/>
<dbReference type="HOGENOM" id="CLU_081568_0_0_9"/>
<reference evidence="2 3" key="1">
    <citation type="submission" date="2010-12" db="EMBL/GenBank/DDBJ databases">
        <title>Complete sequence of Ethanoligenens harbinense YUAN-3.</title>
        <authorList>
            <person name="Lucas S."/>
            <person name="Copeland A."/>
            <person name="Lapidus A."/>
            <person name="Cheng J.-F."/>
            <person name="Bruce D."/>
            <person name="Goodwin L."/>
            <person name="Pitluck S."/>
            <person name="Chertkov O."/>
            <person name="Misra M."/>
            <person name="Detter J.C."/>
            <person name="Han C."/>
            <person name="Tapia R."/>
            <person name="Land M."/>
            <person name="Hauser L."/>
            <person name="Jeffries C."/>
            <person name="Kyrpides N."/>
            <person name="Ivanova N."/>
            <person name="Mikhailova N."/>
            <person name="Wang A."/>
            <person name="Mouttaki H."/>
            <person name="He Z."/>
            <person name="Zhou J."/>
            <person name="Hemme C.L."/>
            <person name="Woyke T."/>
        </authorList>
    </citation>
    <scope>NUCLEOTIDE SEQUENCE [LARGE SCALE GENOMIC DNA]</scope>
    <source>
        <strain evidence="3">DSM 18485 / JCM 12961 / CGMCC 1.5033 / YUAN-3</strain>
    </source>
</reference>
<accession>E6U9E3</accession>
<dbReference type="AlphaFoldDB" id="E6U9E3"/>
<dbReference type="PANTHER" id="PTHR43471">
    <property type="entry name" value="ABC TRANSPORTER PERMEASE"/>
    <property type="match status" value="1"/>
</dbReference>
<dbReference type="RefSeq" id="WP_013484506.1">
    <property type="nucleotide sequence ID" value="NC_014828.1"/>
</dbReference>
<feature type="transmembrane region" description="Helical" evidence="1">
    <location>
        <begin position="18"/>
        <end position="39"/>
    </location>
</feature>
<evidence type="ECO:0008006" key="4">
    <source>
        <dbReference type="Google" id="ProtNLM"/>
    </source>
</evidence>
<dbReference type="eggNOG" id="COG1277">
    <property type="taxonomic scope" value="Bacteria"/>
</dbReference>
<organism evidence="2 3">
    <name type="scientific">Ethanoligenens harbinense (strain DSM 18485 / JCM 12961 / CGMCC 1.5033 / YUAN-3)</name>
    <dbReference type="NCBI Taxonomy" id="663278"/>
    <lineage>
        <taxon>Bacteria</taxon>
        <taxon>Bacillati</taxon>
        <taxon>Bacillota</taxon>
        <taxon>Clostridia</taxon>
        <taxon>Eubacteriales</taxon>
        <taxon>Oscillospiraceae</taxon>
        <taxon>Ethanoligenens</taxon>
    </lineage>
</organism>
<protein>
    <recommendedName>
        <fullName evidence="4">ABC transporter permease</fullName>
    </recommendedName>
</protein>
<dbReference type="GO" id="GO:0140359">
    <property type="term" value="F:ABC-type transporter activity"/>
    <property type="evidence" value="ECO:0007669"/>
    <property type="project" value="InterPro"/>
</dbReference>
<dbReference type="Pfam" id="PF12679">
    <property type="entry name" value="ABC2_membrane_2"/>
    <property type="match status" value="1"/>
</dbReference>
<feature type="transmembrane region" description="Helical" evidence="1">
    <location>
        <begin position="179"/>
        <end position="199"/>
    </location>
</feature>